<dbReference type="AlphaFoldDB" id="A0A427ABX0"/>
<dbReference type="EMBL" id="AMZH03003001">
    <property type="protein sequence ID" value="RRT73737.1"/>
    <property type="molecule type" value="Genomic_DNA"/>
</dbReference>
<comment type="caution">
    <text evidence="1">The sequence shown here is derived from an EMBL/GenBank/DDBJ whole genome shotgun (WGS) entry which is preliminary data.</text>
</comment>
<name>A0A427ABX0_ENSVE</name>
<evidence type="ECO:0000313" key="1">
    <source>
        <dbReference type="EMBL" id="RRT73737.1"/>
    </source>
</evidence>
<gene>
    <name evidence="1" type="ORF">B296_00006642</name>
</gene>
<accession>A0A427ABX0</accession>
<reference evidence="1 2" key="1">
    <citation type="journal article" date="2014" name="Agronomy (Basel)">
        <title>A Draft Genome Sequence for Ensete ventricosum, the Drought-Tolerant Tree Against Hunger.</title>
        <authorList>
            <person name="Harrison J."/>
            <person name="Moore K.A."/>
            <person name="Paszkiewicz K."/>
            <person name="Jones T."/>
            <person name="Grant M."/>
            <person name="Ambacheew D."/>
            <person name="Muzemil S."/>
            <person name="Studholme D.J."/>
        </authorList>
    </citation>
    <scope>NUCLEOTIDE SEQUENCE [LARGE SCALE GENOMIC DNA]</scope>
</reference>
<organism evidence="1 2">
    <name type="scientific">Ensete ventricosum</name>
    <name type="common">Abyssinian banana</name>
    <name type="synonym">Musa ensete</name>
    <dbReference type="NCBI Taxonomy" id="4639"/>
    <lineage>
        <taxon>Eukaryota</taxon>
        <taxon>Viridiplantae</taxon>
        <taxon>Streptophyta</taxon>
        <taxon>Embryophyta</taxon>
        <taxon>Tracheophyta</taxon>
        <taxon>Spermatophyta</taxon>
        <taxon>Magnoliopsida</taxon>
        <taxon>Liliopsida</taxon>
        <taxon>Zingiberales</taxon>
        <taxon>Musaceae</taxon>
        <taxon>Ensete</taxon>
    </lineage>
</organism>
<protein>
    <submittedName>
        <fullName evidence="1">Uncharacterized protein</fullName>
    </submittedName>
</protein>
<proteinExistence type="predicted"/>
<dbReference type="Proteomes" id="UP000287651">
    <property type="component" value="Unassembled WGS sequence"/>
</dbReference>
<evidence type="ECO:0000313" key="2">
    <source>
        <dbReference type="Proteomes" id="UP000287651"/>
    </source>
</evidence>
<sequence length="271" mass="30283">MQPTSSLPAAASLLAAPFRRFYCTCYNCRLFFLNTSTRLQSFLCFTSQSLPCVLRRPTSIRSQRHSSSSAASSSSPPAQAAPSFLSNDSLSSSCGVLSSAPACLKLVPRSAQSRCLLLFLLVELFPHLLPQKLDFRRAFGGDRRTSSSLRRGLLRAGTSHCIFNLHSYNSINQSHAEHHLSGTIWHLRSCCSERRQESCPSSHIRLAGLASSAWLLHEAVFLVLHRYRIILNQQRHFRDRILSSSIVHSYAACSVQTCSPIYFITFIDFII</sequence>